<keyword evidence="5" id="KW-0694">RNA-binding</keyword>
<comment type="function">
    <text evidence="5">Also displays a weak uracil phosphoribosyltransferase activity which is not physiologically significant.</text>
</comment>
<proteinExistence type="inferred from homology"/>
<dbReference type="Pfam" id="PF00156">
    <property type="entry name" value="Pribosyltran"/>
    <property type="match status" value="1"/>
</dbReference>
<feature type="domain" description="Phosphoribosyltransferase" evidence="6">
    <location>
        <begin position="10"/>
        <end position="151"/>
    </location>
</feature>
<evidence type="ECO:0000256" key="2">
    <source>
        <dbReference type="ARBA" id="ARBA00022472"/>
    </source>
</evidence>
<accession>A0ABR6VFE2</accession>
<dbReference type="CDD" id="cd06223">
    <property type="entry name" value="PRTases_typeI"/>
    <property type="match status" value="1"/>
</dbReference>
<dbReference type="InterPro" id="IPR029057">
    <property type="entry name" value="PRTase-like"/>
</dbReference>
<dbReference type="InterPro" id="IPR000836">
    <property type="entry name" value="PRTase_dom"/>
</dbReference>
<keyword evidence="5 7" id="KW-0328">Glycosyltransferase</keyword>
<reference evidence="7 8" key="1">
    <citation type="submission" date="2020-08" db="EMBL/GenBank/DDBJ databases">
        <authorList>
            <person name="Liu C."/>
            <person name="Sun Q."/>
        </authorList>
    </citation>
    <scope>NUCLEOTIDE SEQUENCE [LARGE SCALE GENOMIC DNA]</scope>
    <source>
        <strain evidence="7 8">NSJ-59</strain>
    </source>
</reference>
<comment type="catalytic activity">
    <reaction evidence="5">
        <text>UMP + diphosphate = 5-phospho-alpha-D-ribose 1-diphosphate + uracil</text>
        <dbReference type="Rhea" id="RHEA:13017"/>
        <dbReference type="ChEBI" id="CHEBI:17568"/>
        <dbReference type="ChEBI" id="CHEBI:33019"/>
        <dbReference type="ChEBI" id="CHEBI:57865"/>
        <dbReference type="ChEBI" id="CHEBI:58017"/>
        <dbReference type="EC" id="2.4.2.9"/>
    </reaction>
</comment>
<keyword evidence="2 5" id="KW-0806">Transcription termination</keyword>
<dbReference type="EC" id="2.4.2.9" evidence="5"/>
<evidence type="ECO:0000313" key="7">
    <source>
        <dbReference type="EMBL" id="MBC3535906.1"/>
    </source>
</evidence>
<evidence type="ECO:0000256" key="1">
    <source>
        <dbReference type="ARBA" id="ARBA00005565"/>
    </source>
</evidence>
<comment type="similarity">
    <text evidence="1 5">Belongs to the purine/pyrimidine phosphoribosyltransferase family. PyrR subfamily.</text>
</comment>
<keyword evidence="8" id="KW-1185">Reference proteome</keyword>
<dbReference type="RefSeq" id="WP_186501955.1">
    <property type="nucleotide sequence ID" value="NZ_JACOGK010000002.1"/>
</dbReference>
<dbReference type="NCBIfam" id="NF003548">
    <property type="entry name" value="PRK05205.1-4"/>
    <property type="match status" value="1"/>
</dbReference>
<evidence type="ECO:0000313" key="8">
    <source>
        <dbReference type="Proteomes" id="UP000606870"/>
    </source>
</evidence>
<dbReference type="InterPro" id="IPR023050">
    <property type="entry name" value="PyrR"/>
</dbReference>
<keyword evidence="3 5" id="KW-0805">Transcription regulation</keyword>
<feature type="short sequence motif" description="PRPP-binding" evidence="5">
    <location>
        <begin position="99"/>
        <end position="111"/>
    </location>
</feature>
<comment type="subunit">
    <text evidence="5">Homodimer and homohexamer; in equilibrium.</text>
</comment>
<sequence>MWKIKTILMDDKAMSRAIRRIAHEIIERNKGLDNTVLVGIHTRGVPLAKRLAAELAAIESTPVPVYDLDISAYRDDQRQNSINTVTSGQHRFSADGKTVILVDDVLFTGRTVRAALNAIMELGRPHYIELAVLVDRGHRELPIRADYVGKNVPTSRAEDISVQLQEVDGCSQVVLRQKECT</sequence>
<dbReference type="PANTHER" id="PTHR11608:SF0">
    <property type="entry name" value="BIFUNCTIONAL PROTEIN PYRR"/>
    <property type="match status" value="1"/>
</dbReference>
<gene>
    <name evidence="5 7" type="primary">pyrR</name>
    <name evidence="7" type="ORF">H8J70_01330</name>
</gene>
<dbReference type="PANTHER" id="PTHR11608">
    <property type="entry name" value="BIFUNCTIONAL PROTEIN PYRR"/>
    <property type="match status" value="1"/>
</dbReference>
<keyword evidence="4 5" id="KW-0804">Transcription</keyword>
<dbReference type="EMBL" id="JACOGK010000002">
    <property type="protein sequence ID" value="MBC3535906.1"/>
    <property type="molecule type" value="Genomic_DNA"/>
</dbReference>
<protein>
    <recommendedName>
        <fullName evidence="5">Bifunctional protein PyrR</fullName>
    </recommendedName>
    <domain>
        <recommendedName>
            <fullName evidence="5">Pyrimidine operon regulatory protein</fullName>
        </recommendedName>
    </domain>
    <domain>
        <recommendedName>
            <fullName evidence="5">Uracil phosphoribosyltransferase</fullName>
            <shortName evidence="5">UPRTase</shortName>
            <ecNumber evidence="5">2.4.2.9</ecNumber>
        </recommendedName>
    </domain>
</protein>
<dbReference type="InterPro" id="IPR050137">
    <property type="entry name" value="PyrR_bifunctional"/>
</dbReference>
<comment type="caution">
    <text evidence="7">The sequence shown here is derived from an EMBL/GenBank/DDBJ whole genome shotgun (WGS) entry which is preliminary data.</text>
</comment>
<dbReference type="Proteomes" id="UP000606870">
    <property type="component" value="Unassembled WGS sequence"/>
</dbReference>
<dbReference type="GO" id="GO:0004845">
    <property type="term" value="F:uracil phosphoribosyltransferase activity"/>
    <property type="evidence" value="ECO:0007669"/>
    <property type="project" value="UniProtKB-EC"/>
</dbReference>
<name>A0ABR6VFE2_9FIRM</name>
<organism evidence="7 8">
    <name type="scientific">Megasphaera hominis</name>
    <dbReference type="NCBI Taxonomy" id="159836"/>
    <lineage>
        <taxon>Bacteria</taxon>
        <taxon>Bacillati</taxon>
        <taxon>Bacillota</taxon>
        <taxon>Negativicutes</taxon>
        <taxon>Veillonellales</taxon>
        <taxon>Veillonellaceae</taxon>
        <taxon>Megasphaera</taxon>
    </lineage>
</organism>
<dbReference type="Gene3D" id="3.40.50.2020">
    <property type="match status" value="1"/>
</dbReference>
<evidence type="ECO:0000256" key="5">
    <source>
        <dbReference type="HAMAP-Rule" id="MF_01219"/>
    </source>
</evidence>
<evidence type="ECO:0000259" key="6">
    <source>
        <dbReference type="Pfam" id="PF00156"/>
    </source>
</evidence>
<dbReference type="HAMAP" id="MF_01219">
    <property type="entry name" value="PyrR"/>
    <property type="match status" value="1"/>
</dbReference>
<keyword evidence="5 7" id="KW-0808">Transferase</keyword>
<dbReference type="SUPFAM" id="SSF53271">
    <property type="entry name" value="PRTase-like"/>
    <property type="match status" value="1"/>
</dbReference>
<evidence type="ECO:0000256" key="3">
    <source>
        <dbReference type="ARBA" id="ARBA00023015"/>
    </source>
</evidence>
<dbReference type="NCBIfam" id="NF003549">
    <property type="entry name" value="PRK05205.1-5"/>
    <property type="match status" value="1"/>
</dbReference>
<comment type="function">
    <text evidence="5">Regulates transcriptional attenuation of the pyrimidine nucleotide (pyr) operon by binding in a uridine-dependent manner to specific sites on pyr mRNA. This disrupts an antiterminator hairpin in the RNA and favors formation of a downstream transcription terminator, leading to a reduced expression of downstream genes.</text>
</comment>
<evidence type="ECO:0000256" key="4">
    <source>
        <dbReference type="ARBA" id="ARBA00023163"/>
    </source>
</evidence>